<name>A0A142F172_9CAUD</name>
<evidence type="ECO:0000313" key="1">
    <source>
        <dbReference type="EMBL" id="AMQ66529.1"/>
    </source>
</evidence>
<accession>A0A142F172</accession>
<protein>
    <submittedName>
        <fullName evidence="1">Uncharacterized protein</fullName>
    </submittedName>
</protein>
<dbReference type="GeneID" id="28799414"/>
<dbReference type="Proteomes" id="UP000201588">
    <property type="component" value="Segment"/>
</dbReference>
<reference evidence="1 2" key="1">
    <citation type="submission" date="2016-01" db="EMBL/GenBank/DDBJ databases">
        <title>Isolation and characterization of bacteriophages from East Africa Rift Valley soda lakes.</title>
        <authorList>
            <person name="van Zyl L.J."/>
            <person name="Nemavhulani S."/>
            <person name="Cowan D.A."/>
            <person name="Trindade M.I."/>
        </authorList>
    </citation>
    <scope>NUCLEOTIDE SEQUENCE [LARGE SCALE GENOMIC DNA]</scope>
</reference>
<sequence>MEKRFVLFHNSVACPAVTMNEDDPIYYDLQEEGKTVTNERNLKYVHIYREVENDYGLTEYRYLSTENANEYESQQSIITSLEEVDGRITTEYGWYLVNGDGTVTVKCFIATGVWQDMLSVTNDLIDKGVLPVYDSVENLTALSCALFKGSDHTMNADITTYSVENCMMIEFEIFK</sequence>
<dbReference type="KEGG" id="vg:28799414"/>
<dbReference type="EMBL" id="KU640380">
    <property type="protein sequence ID" value="AMQ66529.1"/>
    <property type="molecule type" value="Genomic_DNA"/>
</dbReference>
<keyword evidence="2" id="KW-1185">Reference proteome</keyword>
<proteinExistence type="predicted"/>
<evidence type="ECO:0000313" key="2">
    <source>
        <dbReference type="Proteomes" id="UP000201588"/>
    </source>
</evidence>
<dbReference type="RefSeq" id="YP_009275219.1">
    <property type="nucleotide sequence ID" value="NC_030925.1"/>
</dbReference>
<organism evidence="1 2">
    <name type="scientific">Bacillus phage Shbh1</name>
    <dbReference type="NCBI Taxonomy" id="1796992"/>
    <lineage>
        <taxon>Viruses</taxon>
        <taxon>Duplodnaviria</taxon>
        <taxon>Heunggongvirae</taxon>
        <taxon>Uroviricota</taxon>
        <taxon>Caudoviricetes</taxon>
        <taxon>Herelleviridae</taxon>
        <taxon>Bastillevirinae</taxon>
        <taxon>Shalavirus</taxon>
        <taxon>Shalavirus Shbh1</taxon>
    </lineage>
</organism>